<dbReference type="Proteomes" id="UP000053611">
    <property type="component" value="Unassembled WGS sequence"/>
</dbReference>
<feature type="chain" id="PRO_5005245258" evidence="1">
    <location>
        <begin position="24"/>
        <end position="156"/>
    </location>
</feature>
<evidence type="ECO:0000256" key="1">
    <source>
        <dbReference type="SAM" id="SignalP"/>
    </source>
</evidence>
<dbReference type="RefSeq" id="XP_018275762.1">
    <property type="nucleotide sequence ID" value="XM_018426237.1"/>
</dbReference>
<dbReference type="EMBL" id="KQ087264">
    <property type="protein sequence ID" value="KLT39271.1"/>
    <property type="molecule type" value="Genomic_DNA"/>
</dbReference>
<evidence type="ECO:0000313" key="3">
    <source>
        <dbReference type="Proteomes" id="UP000053611"/>
    </source>
</evidence>
<dbReference type="AlphaFoldDB" id="A0A0J0XDV8"/>
<proteinExistence type="predicted"/>
<name>A0A0J0XDV8_9TREE</name>
<keyword evidence="1" id="KW-0732">Signal</keyword>
<gene>
    <name evidence="2" type="ORF">CC85DRAFT_324024</name>
</gene>
<feature type="signal peptide" evidence="1">
    <location>
        <begin position="1"/>
        <end position="23"/>
    </location>
</feature>
<protein>
    <submittedName>
        <fullName evidence="2">Uncharacterized protein</fullName>
    </submittedName>
</protein>
<accession>A0A0J0XDV8</accession>
<dbReference type="PROSITE" id="PS50231">
    <property type="entry name" value="RICIN_B_LECTIN"/>
    <property type="match status" value="1"/>
</dbReference>
<organism evidence="2 3">
    <name type="scientific">Cutaneotrichosporon oleaginosum</name>
    <dbReference type="NCBI Taxonomy" id="879819"/>
    <lineage>
        <taxon>Eukaryota</taxon>
        <taxon>Fungi</taxon>
        <taxon>Dikarya</taxon>
        <taxon>Basidiomycota</taxon>
        <taxon>Agaricomycotina</taxon>
        <taxon>Tremellomycetes</taxon>
        <taxon>Trichosporonales</taxon>
        <taxon>Trichosporonaceae</taxon>
        <taxon>Cutaneotrichosporon</taxon>
    </lineage>
</organism>
<evidence type="ECO:0000313" key="2">
    <source>
        <dbReference type="EMBL" id="KLT39271.1"/>
    </source>
</evidence>
<dbReference type="Gene3D" id="2.80.10.50">
    <property type="match status" value="1"/>
</dbReference>
<reference evidence="2 3" key="1">
    <citation type="submission" date="2015-03" db="EMBL/GenBank/DDBJ databases">
        <title>Genomics and transcriptomics of the oil-accumulating basidiomycete yeast T. oleaginosus allow insights into substrate utilization and the diverse evolutionary trajectories of mating systems in fungi.</title>
        <authorList>
            <consortium name="DOE Joint Genome Institute"/>
            <person name="Kourist R."/>
            <person name="Kracht O."/>
            <person name="Bracharz F."/>
            <person name="Lipzen A."/>
            <person name="Nolan M."/>
            <person name="Ohm R."/>
            <person name="Grigoriev I."/>
            <person name="Sun S."/>
            <person name="Heitman J."/>
            <person name="Bruck T."/>
            <person name="Nowrousian M."/>
        </authorList>
    </citation>
    <scope>NUCLEOTIDE SEQUENCE [LARGE SCALE GENOMIC DNA]</scope>
    <source>
        <strain evidence="2 3">IBC0246</strain>
    </source>
</reference>
<dbReference type="GeneID" id="28986840"/>
<keyword evidence="3" id="KW-1185">Reference proteome</keyword>
<dbReference type="InterPro" id="IPR035992">
    <property type="entry name" value="Ricin_B-like_lectins"/>
</dbReference>
<dbReference type="SUPFAM" id="SSF50370">
    <property type="entry name" value="Ricin B-like lectins"/>
    <property type="match status" value="1"/>
</dbReference>
<sequence length="156" mass="16930">MVALTFSALALLSALAALAPADARRIHPNGNTGYCLTQTGSLNSGNINDASVSLQICDGRASQNWEAGNGRTQFRMGGKCLGPLTNYDGTSWVFYYCSERSTMDTAPGGKYRQRGPMGRYMCLDVPHGIVRPGQRVQGWRCSGRADWASQRWTMSG</sequence>